<dbReference type="EMBL" id="KE346368">
    <property type="protein sequence ID" value="KJE95119.1"/>
    <property type="molecule type" value="Genomic_DNA"/>
</dbReference>
<dbReference type="InParanoid" id="A0A0D2X3Y5"/>
<keyword evidence="3" id="KW-1185">Reference proteome</keyword>
<reference evidence="3" key="1">
    <citation type="submission" date="2011-02" db="EMBL/GenBank/DDBJ databases">
        <title>The Genome Sequence of Capsaspora owczarzaki ATCC 30864.</title>
        <authorList>
            <person name="Russ C."/>
            <person name="Cuomo C."/>
            <person name="Burger G."/>
            <person name="Gray M.W."/>
            <person name="Holland P.W.H."/>
            <person name="King N."/>
            <person name="Lang F.B.F."/>
            <person name="Roger A.J."/>
            <person name="Ruiz-Trillo I."/>
            <person name="Young S.K."/>
            <person name="Zeng Q."/>
            <person name="Gargeya S."/>
            <person name="Alvarado L."/>
            <person name="Berlin A."/>
            <person name="Chapman S.B."/>
            <person name="Chen Z."/>
            <person name="Freedman E."/>
            <person name="Gellesch M."/>
            <person name="Goldberg J."/>
            <person name="Griggs A."/>
            <person name="Gujja S."/>
            <person name="Heilman E."/>
            <person name="Heiman D."/>
            <person name="Howarth C."/>
            <person name="Mehta T."/>
            <person name="Neiman D."/>
            <person name="Pearson M."/>
            <person name="Roberts A."/>
            <person name="Saif S."/>
            <person name="Shea T."/>
            <person name="Shenoy N."/>
            <person name="Sisk P."/>
            <person name="Stolte C."/>
            <person name="Sykes S."/>
            <person name="White J."/>
            <person name="Yandava C."/>
            <person name="Haas B."/>
            <person name="Nusbaum C."/>
            <person name="Birren B."/>
        </authorList>
    </citation>
    <scope>NUCLEOTIDE SEQUENCE</scope>
    <source>
        <strain evidence="3">ATCC 30864</strain>
    </source>
</reference>
<proteinExistence type="predicted"/>
<dbReference type="RefSeq" id="XP_004346279.1">
    <property type="nucleotide sequence ID" value="XM_004346229.2"/>
</dbReference>
<organism evidence="2 3">
    <name type="scientific">Capsaspora owczarzaki (strain ATCC 30864)</name>
    <dbReference type="NCBI Taxonomy" id="595528"/>
    <lineage>
        <taxon>Eukaryota</taxon>
        <taxon>Filasterea</taxon>
        <taxon>Capsaspora</taxon>
    </lineage>
</organism>
<feature type="compositionally biased region" description="Polar residues" evidence="1">
    <location>
        <begin position="47"/>
        <end position="73"/>
    </location>
</feature>
<dbReference type="AlphaFoldDB" id="A0A0D2X3Y5"/>
<sequence>MEPNERGPPSYSEATRSVPGGFAATAAMDAGPVIFPSQEAVDGIASRTYTPHTTAQQTASVPSNNRHSSTSVFSTERHAATTFVAMHEPRVFTTSAAGTDFTAGSRNIGIGSSSKSVPPALRIFKQTSLAEDPPLPS</sequence>
<protein>
    <submittedName>
        <fullName evidence="2">Uncharacterized protein</fullName>
    </submittedName>
</protein>
<accession>A0A0D2X3Y5</accession>
<gene>
    <name evidence="2" type="ORF">CAOG_005606</name>
</gene>
<name>A0A0D2X3Y5_CAPO3</name>
<evidence type="ECO:0000256" key="1">
    <source>
        <dbReference type="SAM" id="MobiDB-lite"/>
    </source>
</evidence>
<evidence type="ECO:0000313" key="2">
    <source>
        <dbReference type="EMBL" id="KJE95119.1"/>
    </source>
</evidence>
<feature type="region of interest" description="Disordered" evidence="1">
    <location>
        <begin position="46"/>
        <end position="73"/>
    </location>
</feature>
<evidence type="ECO:0000313" key="3">
    <source>
        <dbReference type="Proteomes" id="UP000008743"/>
    </source>
</evidence>
<dbReference type="Proteomes" id="UP000008743">
    <property type="component" value="Unassembled WGS sequence"/>
</dbReference>